<dbReference type="RefSeq" id="WP_373970674.1">
    <property type="nucleotide sequence ID" value="NZ_JBHDLJ010000002.1"/>
</dbReference>
<keyword evidence="3 6" id="KW-1133">Transmembrane helix</keyword>
<keyword evidence="9" id="KW-1185">Reference proteome</keyword>
<protein>
    <submittedName>
        <fullName evidence="8">ABC transporter permease</fullName>
    </submittedName>
</protein>
<name>A0ABV4UIZ3_9MICC</name>
<feature type="transmembrane region" description="Helical" evidence="6">
    <location>
        <begin position="143"/>
        <end position="167"/>
    </location>
</feature>
<accession>A0ABV4UIZ3</accession>
<feature type="transmembrane region" description="Helical" evidence="6">
    <location>
        <begin position="187"/>
        <end position="207"/>
    </location>
</feature>
<evidence type="ECO:0000256" key="6">
    <source>
        <dbReference type="SAM" id="Phobius"/>
    </source>
</evidence>
<evidence type="ECO:0000256" key="4">
    <source>
        <dbReference type="ARBA" id="ARBA00023136"/>
    </source>
</evidence>
<gene>
    <name evidence="8" type="ORF">ACETWP_02810</name>
</gene>
<feature type="region of interest" description="Disordered" evidence="5">
    <location>
        <begin position="1"/>
        <end position="25"/>
    </location>
</feature>
<feature type="transmembrane region" description="Helical" evidence="6">
    <location>
        <begin position="47"/>
        <end position="67"/>
    </location>
</feature>
<feature type="compositionally biased region" description="Low complexity" evidence="5">
    <location>
        <begin position="1"/>
        <end position="15"/>
    </location>
</feature>
<feature type="transmembrane region" description="Helical" evidence="6">
    <location>
        <begin position="214"/>
        <end position="233"/>
    </location>
</feature>
<proteinExistence type="predicted"/>
<dbReference type="InterPro" id="IPR013525">
    <property type="entry name" value="ABC2_TM"/>
</dbReference>
<reference evidence="8 9" key="1">
    <citation type="submission" date="2024-09" db="EMBL/GenBank/DDBJ databases">
        <authorList>
            <person name="Salinas-Garcia M.A."/>
            <person name="Prieme A."/>
        </authorList>
    </citation>
    <scope>NUCLEOTIDE SEQUENCE [LARGE SCALE GENOMIC DNA]</scope>
    <source>
        <strain evidence="8 9">DSM 21081</strain>
    </source>
</reference>
<evidence type="ECO:0000256" key="2">
    <source>
        <dbReference type="ARBA" id="ARBA00022692"/>
    </source>
</evidence>
<keyword evidence="4 6" id="KW-0472">Membrane</keyword>
<evidence type="ECO:0000313" key="9">
    <source>
        <dbReference type="Proteomes" id="UP001575652"/>
    </source>
</evidence>
<evidence type="ECO:0000313" key="8">
    <source>
        <dbReference type="EMBL" id="MFB0833505.1"/>
    </source>
</evidence>
<feature type="domain" description="ABC-2 type transporter transmembrane" evidence="7">
    <location>
        <begin position="89"/>
        <end position="281"/>
    </location>
</feature>
<dbReference type="Pfam" id="PF12698">
    <property type="entry name" value="ABC2_membrane_3"/>
    <property type="match status" value="1"/>
</dbReference>
<organism evidence="8 9">
    <name type="scientific">Arthrobacter halodurans</name>
    <dbReference type="NCBI Taxonomy" id="516699"/>
    <lineage>
        <taxon>Bacteria</taxon>
        <taxon>Bacillati</taxon>
        <taxon>Actinomycetota</taxon>
        <taxon>Actinomycetes</taxon>
        <taxon>Micrococcales</taxon>
        <taxon>Micrococcaceae</taxon>
        <taxon>Arthrobacter</taxon>
    </lineage>
</organism>
<keyword evidence="2 6" id="KW-0812">Transmembrane</keyword>
<evidence type="ECO:0000259" key="7">
    <source>
        <dbReference type="Pfam" id="PF12698"/>
    </source>
</evidence>
<dbReference type="Proteomes" id="UP001575652">
    <property type="component" value="Unassembled WGS sequence"/>
</dbReference>
<sequence>MATTTPIADAAGAPAPRRRAENAGGNTTFGRVLRAEFTKFTTVPSTLVLILCTVAVMVGFAALGAWATGSLVEAVANDPEMAGAGPDMEGAADTLAASGVTFAQLIIGSLAVLVMSSEYATGMARATFSAVPRRYPVFLAKTLLVAVVSFVVAAASILLSFAVITPITEHYGIAQDFAGEAFQRTLWVASLYIMAVALIGFALGSLLRNSAGGIVSLAGLIFVLPIASVVIPGEVVANVRRFLPSEAVNNLMIVQSVPDALEKWQSALVLGAWVVVPLVIAGIATQRRDV</sequence>
<comment type="caution">
    <text evidence="8">The sequence shown here is derived from an EMBL/GenBank/DDBJ whole genome shotgun (WGS) entry which is preliminary data.</text>
</comment>
<comment type="subcellular location">
    <subcellularLocation>
        <location evidence="1">Membrane</location>
        <topology evidence="1">Multi-pass membrane protein</topology>
    </subcellularLocation>
</comment>
<feature type="transmembrane region" description="Helical" evidence="6">
    <location>
        <begin position="264"/>
        <end position="284"/>
    </location>
</feature>
<feature type="transmembrane region" description="Helical" evidence="6">
    <location>
        <begin position="95"/>
        <end position="115"/>
    </location>
</feature>
<evidence type="ECO:0000256" key="5">
    <source>
        <dbReference type="SAM" id="MobiDB-lite"/>
    </source>
</evidence>
<dbReference type="EMBL" id="JBHDLJ010000002">
    <property type="protein sequence ID" value="MFB0833505.1"/>
    <property type="molecule type" value="Genomic_DNA"/>
</dbReference>
<evidence type="ECO:0000256" key="1">
    <source>
        <dbReference type="ARBA" id="ARBA00004141"/>
    </source>
</evidence>
<evidence type="ECO:0000256" key="3">
    <source>
        <dbReference type="ARBA" id="ARBA00022989"/>
    </source>
</evidence>